<evidence type="ECO:0000313" key="2">
    <source>
        <dbReference type="EMBL" id="MEQ2187240.1"/>
    </source>
</evidence>
<evidence type="ECO:0000256" key="1">
    <source>
        <dbReference type="SAM" id="SignalP"/>
    </source>
</evidence>
<keyword evidence="1" id="KW-0732">Signal</keyword>
<accession>A0ABV0PUU2</accession>
<dbReference type="EMBL" id="JAHRIO010090057">
    <property type="protein sequence ID" value="MEQ2187240.1"/>
    <property type="molecule type" value="Genomic_DNA"/>
</dbReference>
<gene>
    <name evidence="2" type="ORF">GOODEAATRI_002661</name>
</gene>
<comment type="caution">
    <text evidence="2">The sequence shown here is derived from an EMBL/GenBank/DDBJ whole genome shotgun (WGS) entry which is preliminary data.</text>
</comment>
<dbReference type="Proteomes" id="UP001476798">
    <property type="component" value="Unassembled WGS sequence"/>
</dbReference>
<sequence>MHLAISMFLQVATGSAALPRRYTCQDNRGFYGDQPTDLFLHRFLLPVCIQGIRPSPAVLLHVPSPPLEQNLSQHSRVQADLSRFPLDLPCIFCSHIVQLYLTCIAPEDAREEYETQYKQNERAVCTALEHDEERCWRKLKK</sequence>
<proteinExistence type="predicted"/>
<feature type="chain" id="PRO_5046986033" description="Secreted protein" evidence="1">
    <location>
        <begin position="18"/>
        <end position="141"/>
    </location>
</feature>
<evidence type="ECO:0000313" key="3">
    <source>
        <dbReference type="Proteomes" id="UP001476798"/>
    </source>
</evidence>
<organism evidence="2 3">
    <name type="scientific">Goodea atripinnis</name>
    <dbReference type="NCBI Taxonomy" id="208336"/>
    <lineage>
        <taxon>Eukaryota</taxon>
        <taxon>Metazoa</taxon>
        <taxon>Chordata</taxon>
        <taxon>Craniata</taxon>
        <taxon>Vertebrata</taxon>
        <taxon>Euteleostomi</taxon>
        <taxon>Actinopterygii</taxon>
        <taxon>Neopterygii</taxon>
        <taxon>Teleostei</taxon>
        <taxon>Neoteleostei</taxon>
        <taxon>Acanthomorphata</taxon>
        <taxon>Ovalentaria</taxon>
        <taxon>Atherinomorphae</taxon>
        <taxon>Cyprinodontiformes</taxon>
        <taxon>Goodeidae</taxon>
        <taxon>Goodea</taxon>
    </lineage>
</organism>
<feature type="signal peptide" evidence="1">
    <location>
        <begin position="1"/>
        <end position="17"/>
    </location>
</feature>
<name>A0ABV0PUU2_9TELE</name>
<protein>
    <recommendedName>
        <fullName evidence="4">Secreted protein</fullName>
    </recommendedName>
</protein>
<reference evidence="2 3" key="1">
    <citation type="submission" date="2021-06" db="EMBL/GenBank/DDBJ databases">
        <authorList>
            <person name="Palmer J.M."/>
        </authorList>
    </citation>
    <scope>NUCLEOTIDE SEQUENCE [LARGE SCALE GENOMIC DNA]</scope>
    <source>
        <strain evidence="2 3">GA_2019</strain>
        <tissue evidence="2">Muscle</tissue>
    </source>
</reference>
<keyword evidence="3" id="KW-1185">Reference proteome</keyword>
<evidence type="ECO:0008006" key="4">
    <source>
        <dbReference type="Google" id="ProtNLM"/>
    </source>
</evidence>